<evidence type="ECO:0000256" key="1">
    <source>
        <dbReference type="ARBA" id="ARBA00004613"/>
    </source>
</evidence>
<name>A0CZ47_PARTE</name>
<keyword evidence="3" id="KW-0732">Signal</keyword>
<evidence type="ECO:0000313" key="5">
    <source>
        <dbReference type="EMBL" id="CAK76064.1"/>
    </source>
</evidence>
<dbReference type="Gene3D" id="3.40.50.410">
    <property type="entry name" value="von Willebrand factor, type A domain"/>
    <property type="match status" value="1"/>
</dbReference>
<evidence type="ECO:0000313" key="6">
    <source>
        <dbReference type="Proteomes" id="UP000000600"/>
    </source>
</evidence>
<dbReference type="InParanoid" id="A0CZ47"/>
<dbReference type="PROSITE" id="PS50234">
    <property type="entry name" value="VWFA"/>
    <property type="match status" value="1"/>
</dbReference>
<protein>
    <recommendedName>
        <fullName evidence="4">VWFA domain-containing protein</fullName>
    </recommendedName>
</protein>
<sequence length="585" mass="68968">MNLDAFDFEKICINSIFCTDNECQLNHARLLLGDEQQFYNKNEGNKQKCQDFKLQHFKGKKFKDQVQKKTINGVFPHNLCPYNCNQNGCMLLHRSWAGKICLDNLLSVCPNRQNCNLNHKSWEQLREQALDQSQIKLPIQRQYVVRKGAIATNILHFQMIIKCLKDHIDWEKIPSKINQKNAVESCIKIRQERKAKLNKLPDNHNVQLFCEKSEFEYYKKQVQDLNIIDVVFIMDLTGSMKPWKEQMQNTIDKIINQFNNSVNGYQVRVAFVGYRDICDNQDQIIYYHFTKKIDEIKNFIYKLETKGGGDVAEDVAAGFEQALKLNFSHHPDSILCTFLFADAPCHGRDYHNIESDTLIDEMPKNYFEQILEKYKNIKQNNFICCVKINNLTDIMYEKMKTVIPLLTITTEKQPQDLSELVRFTLLHSVSETSKKQSSIIKNNFQYVKADFQKLKLDTLNQNSNKEYWEIYHKMVEESTRKGTTSLKITKQYTELNKDNNSSSTYIFMAFDAINNRELTIRRMPMIKKQRKLKTKQKLDFTLLHTLAKWHISLIRDQSKMVYQMKCNLSFMPTQFCILQILHFME</sequence>
<dbReference type="Proteomes" id="UP000000600">
    <property type="component" value="Unassembled WGS sequence"/>
</dbReference>
<dbReference type="EMBL" id="CT868222">
    <property type="protein sequence ID" value="CAK76064.1"/>
    <property type="molecule type" value="Genomic_DNA"/>
</dbReference>
<dbReference type="eggNOG" id="ENOG502S673">
    <property type="taxonomic scope" value="Eukaryota"/>
</dbReference>
<dbReference type="Pfam" id="PF25106">
    <property type="entry name" value="VWA_4"/>
    <property type="match status" value="1"/>
</dbReference>
<dbReference type="InterPro" id="IPR002035">
    <property type="entry name" value="VWF_A"/>
</dbReference>
<dbReference type="HOGENOM" id="CLU_466521_0_0_1"/>
<dbReference type="RefSeq" id="XP_001443461.1">
    <property type="nucleotide sequence ID" value="XM_001443424.1"/>
</dbReference>
<keyword evidence="2" id="KW-0964">Secreted</keyword>
<dbReference type="OMA" id="LAKWHIS"/>
<dbReference type="PANTHER" id="PTHR47763:SF5">
    <property type="entry name" value="CHROMOSOME UNDETERMINED SCAFFOLD_25, WHOLE GENOME SHOTGUN SEQUENCE"/>
    <property type="match status" value="1"/>
</dbReference>
<evidence type="ECO:0000256" key="2">
    <source>
        <dbReference type="ARBA" id="ARBA00022525"/>
    </source>
</evidence>
<reference evidence="5 6" key="1">
    <citation type="journal article" date="2006" name="Nature">
        <title>Global trends of whole-genome duplications revealed by the ciliate Paramecium tetraurelia.</title>
        <authorList>
            <consortium name="Genoscope"/>
            <person name="Aury J.-M."/>
            <person name="Jaillon O."/>
            <person name="Duret L."/>
            <person name="Noel B."/>
            <person name="Jubin C."/>
            <person name="Porcel B.M."/>
            <person name="Segurens B."/>
            <person name="Daubin V."/>
            <person name="Anthouard V."/>
            <person name="Aiach N."/>
            <person name="Arnaiz O."/>
            <person name="Billaut A."/>
            <person name="Beisson J."/>
            <person name="Blanc I."/>
            <person name="Bouhouche K."/>
            <person name="Camara F."/>
            <person name="Duharcourt S."/>
            <person name="Guigo R."/>
            <person name="Gogendeau D."/>
            <person name="Katinka M."/>
            <person name="Keller A.-M."/>
            <person name="Kissmehl R."/>
            <person name="Klotz C."/>
            <person name="Koll F."/>
            <person name="Le Moue A."/>
            <person name="Lepere C."/>
            <person name="Malinsky S."/>
            <person name="Nowacki M."/>
            <person name="Nowak J.K."/>
            <person name="Plattner H."/>
            <person name="Poulain J."/>
            <person name="Ruiz F."/>
            <person name="Serrano V."/>
            <person name="Zagulski M."/>
            <person name="Dessen P."/>
            <person name="Betermier M."/>
            <person name="Weissenbach J."/>
            <person name="Scarpelli C."/>
            <person name="Schachter V."/>
            <person name="Sperling L."/>
            <person name="Meyer E."/>
            <person name="Cohen J."/>
            <person name="Wincker P."/>
        </authorList>
    </citation>
    <scope>NUCLEOTIDE SEQUENCE [LARGE SCALE GENOMIC DNA]</scope>
    <source>
        <strain evidence="5 6">Stock d4-2</strain>
    </source>
</reference>
<dbReference type="InterPro" id="IPR052969">
    <property type="entry name" value="Thr-specific_kinase-like"/>
</dbReference>
<comment type="subcellular location">
    <subcellularLocation>
        <location evidence="1">Secreted</location>
    </subcellularLocation>
</comment>
<dbReference type="SUPFAM" id="SSF53300">
    <property type="entry name" value="vWA-like"/>
    <property type="match status" value="1"/>
</dbReference>
<dbReference type="CDD" id="cd00198">
    <property type="entry name" value="vWFA"/>
    <property type="match status" value="1"/>
</dbReference>
<dbReference type="InterPro" id="IPR056861">
    <property type="entry name" value="HMCN1-like_VWA"/>
</dbReference>
<proteinExistence type="predicted"/>
<organism evidence="5 6">
    <name type="scientific">Paramecium tetraurelia</name>
    <dbReference type="NCBI Taxonomy" id="5888"/>
    <lineage>
        <taxon>Eukaryota</taxon>
        <taxon>Sar</taxon>
        <taxon>Alveolata</taxon>
        <taxon>Ciliophora</taxon>
        <taxon>Intramacronucleata</taxon>
        <taxon>Oligohymenophorea</taxon>
        <taxon>Peniculida</taxon>
        <taxon>Parameciidae</taxon>
        <taxon>Paramecium</taxon>
    </lineage>
</organism>
<dbReference type="InterPro" id="IPR036465">
    <property type="entry name" value="vWFA_dom_sf"/>
</dbReference>
<dbReference type="AlphaFoldDB" id="A0CZ47"/>
<accession>A0CZ47</accession>
<dbReference type="GeneID" id="5029244"/>
<keyword evidence="6" id="KW-1185">Reference proteome</keyword>
<dbReference type="KEGG" id="ptm:GSPATT00039103001"/>
<feature type="domain" description="VWFA" evidence="4">
    <location>
        <begin position="229"/>
        <end position="309"/>
    </location>
</feature>
<evidence type="ECO:0000259" key="4">
    <source>
        <dbReference type="PROSITE" id="PS50234"/>
    </source>
</evidence>
<evidence type="ECO:0000256" key="3">
    <source>
        <dbReference type="ARBA" id="ARBA00022729"/>
    </source>
</evidence>
<dbReference type="PANTHER" id="PTHR47763">
    <property type="entry name" value="ALPHA-PROTEIN KINASE VWKA"/>
    <property type="match status" value="1"/>
</dbReference>
<gene>
    <name evidence="5" type="ORF">GSPATT00039103001</name>
</gene>
<dbReference type="OrthoDB" id="422053at2759"/>